<evidence type="ECO:0000313" key="4">
    <source>
        <dbReference type="EMBL" id="HGT39528.1"/>
    </source>
</evidence>
<accession>A0A7C4QRE3</accession>
<gene>
    <name evidence="4" type="ORF">ENS64_09745</name>
</gene>
<dbReference type="AlphaFoldDB" id="A0A7C4QRE3"/>
<evidence type="ECO:0000256" key="1">
    <source>
        <dbReference type="ARBA" id="ARBA00022527"/>
    </source>
</evidence>
<feature type="region of interest" description="Disordered" evidence="2">
    <location>
        <begin position="83"/>
        <end position="104"/>
    </location>
</feature>
<dbReference type="SUPFAM" id="SSF55874">
    <property type="entry name" value="ATPase domain of HSP90 chaperone/DNA topoisomerase II/histidine kinase"/>
    <property type="match status" value="1"/>
</dbReference>
<feature type="domain" description="Histidine kinase/HSP90-like ATPase" evidence="3">
    <location>
        <begin position="14"/>
        <end position="132"/>
    </location>
</feature>
<dbReference type="InterPro" id="IPR036890">
    <property type="entry name" value="HATPase_C_sf"/>
</dbReference>
<name>A0A7C4QRE3_9PLAN</name>
<keyword evidence="1" id="KW-0418">Kinase</keyword>
<dbReference type="InterPro" id="IPR050267">
    <property type="entry name" value="Anti-sigma-factor_SerPK"/>
</dbReference>
<dbReference type="CDD" id="cd16936">
    <property type="entry name" value="HATPase_RsbW-like"/>
    <property type="match status" value="1"/>
</dbReference>
<sequence length="140" mass="15710">MPILEQFEVWIPSETAAGQAVQERIVQRLEQLNFPPRDVFGVRLSLEEALVNAIKHGNGMDPAKSVRVSCHIDDQLVRIEIEDEGPGFKPEDVPDPTAEENLDRPCGRGIMLMKAFLSRVEYVGRGNLVILEKSRDSNND</sequence>
<proteinExistence type="predicted"/>
<dbReference type="GO" id="GO:0004674">
    <property type="term" value="F:protein serine/threonine kinase activity"/>
    <property type="evidence" value="ECO:0007669"/>
    <property type="project" value="UniProtKB-KW"/>
</dbReference>
<dbReference type="EMBL" id="DSVQ01000012">
    <property type="protein sequence ID" value="HGT39528.1"/>
    <property type="molecule type" value="Genomic_DNA"/>
</dbReference>
<keyword evidence="1" id="KW-0808">Transferase</keyword>
<organism evidence="4">
    <name type="scientific">Schlesneria paludicola</name>
    <dbReference type="NCBI Taxonomy" id="360056"/>
    <lineage>
        <taxon>Bacteria</taxon>
        <taxon>Pseudomonadati</taxon>
        <taxon>Planctomycetota</taxon>
        <taxon>Planctomycetia</taxon>
        <taxon>Planctomycetales</taxon>
        <taxon>Planctomycetaceae</taxon>
        <taxon>Schlesneria</taxon>
    </lineage>
</organism>
<keyword evidence="4" id="KW-0547">Nucleotide-binding</keyword>
<dbReference type="GO" id="GO:0005524">
    <property type="term" value="F:ATP binding"/>
    <property type="evidence" value="ECO:0007669"/>
    <property type="project" value="UniProtKB-KW"/>
</dbReference>
<dbReference type="PANTHER" id="PTHR35526:SF3">
    <property type="entry name" value="ANTI-SIGMA-F FACTOR RSBW"/>
    <property type="match status" value="1"/>
</dbReference>
<evidence type="ECO:0000256" key="2">
    <source>
        <dbReference type="SAM" id="MobiDB-lite"/>
    </source>
</evidence>
<keyword evidence="4" id="KW-0067">ATP-binding</keyword>
<reference evidence="4" key="1">
    <citation type="journal article" date="2020" name="mSystems">
        <title>Genome- and Community-Level Interaction Insights into Carbon Utilization and Element Cycling Functions of Hydrothermarchaeota in Hydrothermal Sediment.</title>
        <authorList>
            <person name="Zhou Z."/>
            <person name="Liu Y."/>
            <person name="Xu W."/>
            <person name="Pan J."/>
            <person name="Luo Z.H."/>
            <person name="Li M."/>
        </authorList>
    </citation>
    <scope>NUCLEOTIDE SEQUENCE [LARGE SCALE GENOMIC DNA]</scope>
    <source>
        <strain evidence="4">SpSt-508</strain>
    </source>
</reference>
<dbReference type="Gene3D" id="3.30.565.10">
    <property type="entry name" value="Histidine kinase-like ATPase, C-terminal domain"/>
    <property type="match status" value="1"/>
</dbReference>
<dbReference type="Pfam" id="PF13581">
    <property type="entry name" value="HATPase_c_2"/>
    <property type="match status" value="1"/>
</dbReference>
<dbReference type="InterPro" id="IPR003594">
    <property type="entry name" value="HATPase_dom"/>
</dbReference>
<evidence type="ECO:0000259" key="3">
    <source>
        <dbReference type="Pfam" id="PF13581"/>
    </source>
</evidence>
<protein>
    <submittedName>
        <fullName evidence="4">ATP-binding protein</fullName>
    </submittedName>
</protein>
<dbReference type="PANTHER" id="PTHR35526">
    <property type="entry name" value="ANTI-SIGMA-F FACTOR RSBW-RELATED"/>
    <property type="match status" value="1"/>
</dbReference>
<keyword evidence="1" id="KW-0723">Serine/threonine-protein kinase</keyword>
<comment type="caution">
    <text evidence="4">The sequence shown here is derived from an EMBL/GenBank/DDBJ whole genome shotgun (WGS) entry which is preliminary data.</text>
</comment>